<comment type="caution">
    <text evidence="1">The sequence shown here is derived from an EMBL/GenBank/DDBJ whole genome shotgun (WGS) entry which is preliminary data.</text>
</comment>
<proteinExistence type="predicted"/>
<accession>A0AAW8CN66</accession>
<sequence>MQKKGDISDLHHRVTKIEDSLQHLPSSKDFNDLKLAVTEMNGETKAFHTEVKAEVKGLSRLVGLLVEKEVGKE</sequence>
<reference evidence="1" key="1">
    <citation type="journal article" date="2023" name="Front. Microbiol.">
        <title>Phylogeography and host specificity of Pasteurellaceae pathogenic to sea-farmed fish in the north-east Atlantic.</title>
        <authorList>
            <person name="Gulla S."/>
            <person name="Colquhoun D.J."/>
            <person name="Olsen A.B."/>
            <person name="Spilsberg B."/>
            <person name="Lagesen K."/>
            <person name="Aakesson C.P."/>
            <person name="Strom S."/>
            <person name="Manji F."/>
            <person name="Birkbeck T.H."/>
            <person name="Nilsen H.K."/>
        </authorList>
    </citation>
    <scope>NUCLEOTIDE SEQUENCE</scope>
    <source>
        <strain evidence="1">VIB1234</strain>
    </source>
</reference>
<evidence type="ECO:0000313" key="1">
    <source>
        <dbReference type="EMBL" id="MDP8187292.1"/>
    </source>
</evidence>
<gene>
    <name evidence="1" type="ORF">QJU78_05835</name>
</gene>
<dbReference type="Proteomes" id="UP001230466">
    <property type="component" value="Unassembled WGS sequence"/>
</dbReference>
<dbReference type="Pfam" id="PF10805">
    <property type="entry name" value="DUF2730"/>
    <property type="match status" value="1"/>
</dbReference>
<dbReference type="AlphaFoldDB" id="A0AAW8CN66"/>
<dbReference type="RefSeq" id="WP_229577242.1">
    <property type="nucleotide sequence ID" value="NZ_JAGRQI010000010.1"/>
</dbReference>
<organism evidence="1 2">
    <name type="scientific">Pasteurella atlantica</name>
    <dbReference type="NCBI Taxonomy" id="2827233"/>
    <lineage>
        <taxon>Bacteria</taxon>
        <taxon>Pseudomonadati</taxon>
        <taxon>Pseudomonadota</taxon>
        <taxon>Gammaproteobacteria</taxon>
        <taxon>Pasteurellales</taxon>
        <taxon>Pasteurellaceae</taxon>
        <taxon>Pasteurella</taxon>
    </lineage>
</organism>
<protein>
    <submittedName>
        <fullName evidence="1">DUF2730 family protein</fullName>
    </submittedName>
</protein>
<dbReference type="InterPro" id="IPR020269">
    <property type="entry name" value="Phage_Mu_Releasin"/>
</dbReference>
<dbReference type="EMBL" id="JASAYJ010000010">
    <property type="protein sequence ID" value="MDP8187292.1"/>
    <property type="molecule type" value="Genomic_DNA"/>
</dbReference>
<name>A0AAW8CN66_9PAST</name>
<evidence type="ECO:0000313" key="2">
    <source>
        <dbReference type="Proteomes" id="UP001230466"/>
    </source>
</evidence>